<evidence type="ECO:0000256" key="3">
    <source>
        <dbReference type="ARBA" id="ARBA00022691"/>
    </source>
</evidence>
<dbReference type="PIRSF" id="PIRSF004505">
    <property type="entry name" value="MT_bac"/>
    <property type="match status" value="1"/>
</dbReference>
<dbReference type="PANTHER" id="PTHR33603:SF1">
    <property type="entry name" value="RIBOSOMAL RNA LARGE SUBUNIT METHYLTRANSFERASE H"/>
    <property type="match status" value="1"/>
</dbReference>
<dbReference type="GO" id="GO:0006364">
    <property type="term" value="P:rRNA processing"/>
    <property type="evidence" value="ECO:0007669"/>
    <property type="project" value="InterPro"/>
</dbReference>
<reference evidence="5" key="2">
    <citation type="journal article" date="2021" name="Microbiome">
        <title>Successional dynamics and alternative stable states in a saline activated sludge microbial community over 9 years.</title>
        <authorList>
            <person name="Wang Y."/>
            <person name="Ye J."/>
            <person name="Ju F."/>
            <person name="Liu L."/>
            <person name="Boyd J.A."/>
            <person name="Deng Y."/>
            <person name="Parks D.H."/>
            <person name="Jiang X."/>
            <person name="Yin X."/>
            <person name="Woodcroft B.J."/>
            <person name="Tyson G.W."/>
            <person name="Hugenholtz P."/>
            <person name="Polz M.F."/>
            <person name="Zhang T."/>
        </authorList>
    </citation>
    <scope>NUCLEOTIDE SEQUENCE</scope>
    <source>
        <strain evidence="5">HKST-UBA15</strain>
    </source>
</reference>
<dbReference type="InterPro" id="IPR029028">
    <property type="entry name" value="Alpha/beta_knot_MTases"/>
</dbReference>
<protein>
    <submittedName>
        <fullName evidence="5">23S rRNA (Pseudouridine(1915)-N(3))-methyltransferase RlmH</fullName>
    </submittedName>
</protein>
<evidence type="ECO:0000256" key="2">
    <source>
        <dbReference type="ARBA" id="ARBA00022679"/>
    </source>
</evidence>
<dbReference type="CDD" id="cd18081">
    <property type="entry name" value="RlmH-like"/>
    <property type="match status" value="1"/>
</dbReference>
<dbReference type="PANTHER" id="PTHR33603">
    <property type="entry name" value="METHYLTRANSFERASE"/>
    <property type="match status" value="1"/>
</dbReference>
<evidence type="ECO:0000313" key="6">
    <source>
        <dbReference type="Proteomes" id="UP000745577"/>
    </source>
</evidence>
<proteinExistence type="inferred from homology"/>
<gene>
    <name evidence="5" type="ORF">KC675_00855</name>
</gene>
<organism evidence="5 6">
    <name type="scientific">Candidatus Dojkabacteria bacterium</name>
    <dbReference type="NCBI Taxonomy" id="2099670"/>
    <lineage>
        <taxon>Bacteria</taxon>
        <taxon>Candidatus Dojkabacteria</taxon>
    </lineage>
</organism>
<comment type="similarity">
    <text evidence="4">Belongs to the RNA methyltransferase RlmH family.</text>
</comment>
<dbReference type="Proteomes" id="UP000745577">
    <property type="component" value="Unassembled WGS sequence"/>
</dbReference>
<evidence type="ECO:0000256" key="1">
    <source>
        <dbReference type="ARBA" id="ARBA00022603"/>
    </source>
</evidence>
<dbReference type="InterPro" id="IPR029026">
    <property type="entry name" value="tRNA_m1G_MTases_N"/>
</dbReference>
<keyword evidence="2" id="KW-0808">Transferase</keyword>
<dbReference type="GO" id="GO:0008168">
    <property type="term" value="F:methyltransferase activity"/>
    <property type="evidence" value="ECO:0007669"/>
    <property type="project" value="UniProtKB-KW"/>
</dbReference>
<dbReference type="Pfam" id="PF02590">
    <property type="entry name" value="SPOUT_MTase"/>
    <property type="match status" value="1"/>
</dbReference>
<dbReference type="HAMAP" id="MF_00658">
    <property type="entry name" value="23SrRNA_methyltr_H"/>
    <property type="match status" value="1"/>
</dbReference>
<evidence type="ECO:0000256" key="4">
    <source>
        <dbReference type="ARBA" id="ARBA00038303"/>
    </source>
</evidence>
<reference evidence="5" key="1">
    <citation type="submission" date="2020-04" db="EMBL/GenBank/DDBJ databases">
        <authorList>
            <person name="Zhang T."/>
        </authorList>
    </citation>
    <scope>NUCLEOTIDE SEQUENCE</scope>
    <source>
        <strain evidence="5">HKST-UBA15</strain>
    </source>
</reference>
<dbReference type="Gene3D" id="3.40.1280.10">
    <property type="match status" value="1"/>
</dbReference>
<keyword evidence="3" id="KW-0949">S-adenosyl-L-methionine</keyword>
<dbReference type="AlphaFoldDB" id="A0A955I8I8"/>
<comment type="caution">
    <text evidence="5">The sequence shown here is derived from an EMBL/GenBank/DDBJ whole genome shotgun (WGS) entry which is preliminary data.</text>
</comment>
<dbReference type="InterPro" id="IPR003742">
    <property type="entry name" value="RlmH-like"/>
</dbReference>
<name>A0A955I8I8_9BACT</name>
<evidence type="ECO:0000313" key="5">
    <source>
        <dbReference type="EMBL" id="MCA9379707.1"/>
    </source>
</evidence>
<dbReference type="SUPFAM" id="SSF75217">
    <property type="entry name" value="alpha/beta knot"/>
    <property type="match status" value="1"/>
</dbReference>
<keyword evidence="1" id="KW-0489">Methyltransferase</keyword>
<dbReference type="EMBL" id="JAGQLL010000006">
    <property type="protein sequence ID" value="MCA9379707.1"/>
    <property type="molecule type" value="Genomic_DNA"/>
</dbReference>
<sequence length="160" mass="18540">CHGKIILTLSKYKMTKITFITFGKIKSEPIKELIEYYLMLLGKYSKTEYRVLKDVDGRKVEASDLNSSFRDLGYTIAVSEQGTDFTTEGFKFFVDKRFRYENNITFIFGNAFGLDQEFLQKCDYSIALSKLTFTHELAIVLMIEQLYRVLNITSGGSYHK</sequence>
<dbReference type="GO" id="GO:0032259">
    <property type="term" value="P:methylation"/>
    <property type="evidence" value="ECO:0007669"/>
    <property type="project" value="UniProtKB-KW"/>
</dbReference>
<accession>A0A955I8I8</accession>
<feature type="non-terminal residue" evidence="5">
    <location>
        <position position="1"/>
    </location>
</feature>